<keyword evidence="3" id="KW-1185">Reference proteome</keyword>
<name>A0AAP0JV50_9MAGN</name>
<evidence type="ECO:0000313" key="3">
    <source>
        <dbReference type="Proteomes" id="UP001419268"/>
    </source>
</evidence>
<accession>A0AAP0JV50</accession>
<dbReference type="AlphaFoldDB" id="A0AAP0JV50"/>
<dbReference type="EMBL" id="JBBNAG010000004">
    <property type="protein sequence ID" value="KAK9140389.1"/>
    <property type="molecule type" value="Genomic_DNA"/>
</dbReference>
<dbReference type="Proteomes" id="UP001419268">
    <property type="component" value="Unassembled WGS sequence"/>
</dbReference>
<comment type="caution">
    <text evidence="2">The sequence shown here is derived from an EMBL/GenBank/DDBJ whole genome shotgun (WGS) entry which is preliminary data.</text>
</comment>
<protein>
    <submittedName>
        <fullName evidence="2">Uncharacterized protein</fullName>
    </submittedName>
</protein>
<feature type="region of interest" description="Disordered" evidence="1">
    <location>
        <begin position="1"/>
        <end position="56"/>
    </location>
</feature>
<sequence>MAFKIHLNPSRRRASSKSRLSSRIDRFDNTPPRRCSTPFTAPPSKPRHRVSAQRSRAAAGASAAAAADPAGAAVCELLAGVLIPGPPSAASASLAAIIASSRRRWLSRTAVRPSALWFVVSPHGRATSCSRCCRSSVCLLVLRRLGDPRQWSHSPPSPLSTRRRAQLLQLVLIPTAAVPCELELRRTRSSPELPAPRHSPPSLSRPLSLNRVALSLSLSLTFLYISSSI</sequence>
<evidence type="ECO:0000313" key="2">
    <source>
        <dbReference type="EMBL" id="KAK9140389.1"/>
    </source>
</evidence>
<evidence type="ECO:0000256" key="1">
    <source>
        <dbReference type="SAM" id="MobiDB-lite"/>
    </source>
</evidence>
<reference evidence="2 3" key="1">
    <citation type="submission" date="2024-01" db="EMBL/GenBank/DDBJ databases">
        <title>Genome assemblies of Stephania.</title>
        <authorList>
            <person name="Yang L."/>
        </authorList>
    </citation>
    <scope>NUCLEOTIDE SEQUENCE [LARGE SCALE GENOMIC DNA]</scope>
    <source>
        <strain evidence="2">JXDWG</strain>
        <tissue evidence="2">Leaf</tissue>
    </source>
</reference>
<gene>
    <name evidence="2" type="ORF">Scep_010070</name>
</gene>
<proteinExistence type="predicted"/>
<organism evidence="2 3">
    <name type="scientific">Stephania cephalantha</name>
    <dbReference type="NCBI Taxonomy" id="152367"/>
    <lineage>
        <taxon>Eukaryota</taxon>
        <taxon>Viridiplantae</taxon>
        <taxon>Streptophyta</taxon>
        <taxon>Embryophyta</taxon>
        <taxon>Tracheophyta</taxon>
        <taxon>Spermatophyta</taxon>
        <taxon>Magnoliopsida</taxon>
        <taxon>Ranunculales</taxon>
        <taxon>Menispermaceae</taxon>
        <taxon>Menispermoideae</taxon>
        <taxon>Cissampelideae</taxon>
        <taxon>Stephania</taxon>
    </lineage>
</organism>